<dbReference type="InterPro" id="IPR016185">
    <property type="entry name" value="PreATP-grasp_dom_sf"/>
</dbReference>
<organism evidence="6 7">
    <name type="scientific">Conger conger</name>
    <name type="common">Conger eel</name>
    <name type="synonym">Muraena conger</name>
    <dbReference type="NCBI Taxonomy" id="82655"/>
    <lineage>
        <taxon>Eukaryota</taxon>
        <taxon>Metazoa</taxon>
        <taxon>Chordata</taxon>
        <taxon>Craniata</taxon>
        <taxon>Vertebrata</taxon>
        <taxon>Euteleostomi</taxon>
        <taxon>Actinopterygii</taxon>
        <taxon>Neopterygii</taxon>
        <taxon>Teleostei</taxon>
        <taxon>Anguilliformes</taxon>
        <taxon>Congridae</taxon>
        <taxon>Conger</taxon>
    </lineage>
</organism>
<evidence type="ECO:0000256" key="2">
    <source>
        <dbReference type="ARBA" id="ARBA00022741"/>
    </source>
</evidence>
<feature type="domain" description="Biotin carboxylation" evidence="5">
    <location>
        <begin position="1"/>
        <end position="252"/>
    </location>
</feature>
<keyword evidence="3" id="KW-0067">ATP-binding</keyword>
<dbReference type="PANTHER" id="PTHR43778:SF2">
    <property type="entry name" value="PYRUVATE CARBOXYLASE, MITOCHONDRIAL"/>
    <property type="match status" value="1"/>
</dbReference>
<keyword evidence="2" id="KW-0547">Nucleotide-binding</keyword>
<accession>A0A9Q1CUF0</accession>
<dbReference type="Pfam" id="PF00289">
    <property type="entry name" value="Biotin_carb_N"/>
    <property type="match status" value="1"/>
</dbReference>
<dbReference type="OrthoDB" id="196847at2759"/>
<dbReference type="GO" id="GO:0005524">
    <property type="term" value="F:ATP binding"/>
    <property type="evidence" value="ECO:0007669"/>
    <property type="project" value="UniProtKB-KW"/>
</dbReference>
<gene>
    <name evidence="6" type="ORF">COCON_G00234270</name>
</gene>
<evidence type="ECO:0000313" key="6">
    <source>
        <dbReference type="EMBL" id="KAJ8247248.1"/>
    </source>
</evidence>
<dbReference type="InterPro" id="IPR005479">
    <property type="entry name" value="CPAse_ATP-bd"/>
</dbReference>
<evidence type="ECO:0000313" key="7">
    <source>
        <dbReference type="Proteomes" id="UP001152803"/>
    </source>
</evidence>
<keyword evidence="4" id="KW-0092">Biotin</keyword>
<dbReference type="PANTHER" id="PTHR43778">
    <property type="entry name" value="PYRUVATE CARBOXYLASE"/>
    <property type="match status" value="1"/>
</dbReference>
<dbReference type="PROSITE" id="PS50979">
    <property type="entry name" value="BC"/>
    <property type="match status" value="1"/>
</dbReference>
<dbReference type="InterPro" id="IPR005481">
    <property type="entry name" value="BC-like_N"/>
</dbReference>
<dbReference type="AlphaFoldDB" id="A0A9Q1CUF0"/>
<evidence type="ECO:0000256" key="3">
    <source>
        <dbReference type="ARBA" id="ARBA00022840"/>
    </source>
</evidence>
<dbReference type="SUPFAM" id="SSF52440">
    <property type="entry name" value="PreATP-grasp domain"/>
    <property type="match status" value="1"/>
</dbReference>
<dbReference type="Pfam" id="PF02786">
    <property type="entry name" value="CPSase_L_D2"/>
    <property type="match status" value="2"/>
</dbReference>
<evidence type="ECO:0000256" key="4">
    <source>
        <dbReference type="ARBA" id="ARBA00023267"/>
    </source>
</evidence>
<dbReference type="SUPFAM" id="SSF56059">
    <property type="entry name" value="Glutathione synthetase ATP-binding domain-like"/>
    <property type="match status" value="1"/>
</dbReference>
<dbReference type="GO" id="GO:0004736">
    <property type="term" value="F:pyruvate carboxylase activity"/>
    <property type="evidence" value="ECO:0007669"/>
    <property type="project" value="TreeGrafter"/>
</dbReference>
<evidence type="ECO:0000259" key="5">
    <source>
        <dbReference type="PROSITE" id="PS50979"/>
    </source>
</evidence>
<dbReference type="EMBL" id="JAFJMO010000433">
    <property type="protein sequence ID" value="KAJ8247248.1"/>
    <property type="molecule type" value="Genomic_DNA"/>
</dbReference>
<dbReference type="Gene3D" id="3.30.470.20">
    <property type="entry name" value="ATP-grasp fold, B domain"/>
    <property type="match status" value="2"/>
</dbReference>
<protein>
    <recommendedName>
        <fullName evidence="5">Biotin carboxylation domain-containing protein</fullName>
    </recommendedName>
</protein>
<keyword evidence="7" id="KW-1185">Reference proteome</keyword>
<comment type="caution">
    <text evidence="6">The sequence shown here is derived from an EMBL/GenBank/DDBJ whole genome shotgun (WGS) entry which is preliminary data.</text>
</comment>
<name>A0A9Q1CUF0_CONCO</name>
<reference evidence="6" key="1">
    <citation type="journal article" date="2023" name="Science">
        <title>Genome structures resolve the early diversification of teleost fishes.</title>
        <authorList>
            <person name="Parey E."/>
            <person name="Louis A."/>
            <person name="Montfort J."/>
            <person name="Bouchez O."/>
            <person name="Roques C."/>
            <person name="Iampietro C."/>
            <person name="Lluch J."/>
            <person name="Castinel A."/>
            <person name="Donnadieu C."/>
            <person name="Desvignes T."/>
            <person name="Floi Bucao C."/>
            <person name="Jouanno E."/>
            <person name="Wen M."/>
            <person name="Mejri S."/>
            <person name="Dirks R."/>
            <person name="Jansen H."/>
            <person name="Henkel C."/>
            <person name="Chen W.J."/>
            <person name="Zahm M."/>
            <person name="Cabau C."/>
            <person name="Klopp C."/>
            <person name="Thompson A.W."/>
            <person name="Robinson-Rechavi M."/>
            <person name="Braasch I."/>
            <person name="Lecointre G."/>
            <person name="Bobe J."/>
            <person name="Postlethwait J.H."/>
            <person name="Berthelot C."/>
            <person name="Roest Crollius H."/>
            <person name="Guiguen Y."/>
        </authorList>
    </citation>
    <scope>NUCLEOTIDE SEQUENCE</scope>
    <source>
        <strain evidence="6">Concon-B</strain>
    </source>
</reference>
<dbReference type="InterPro" id="IPR055268">
    <property type="entry name" value="PCB-like"/>
</dbReference>
<dbReference type="InterPro" id="IPR011764">
    <property type="entry name" value="Biotin_carboxylation_dom"/>
</dbReference>
<sequence length="252" mass="27616">MHRQKADEAYLIGKGLAPVAAYLHIPDIIKVAKENDVDAIHPGYGFLSERSDFAQACVDAGVRFIGPPPDIVRKMGDKVEARSIAIRAGVPVVPGTDAPIASLSEAKEFSNTYGFPSSSRPPTVEGGVACGSSGNTRSWRRIIRGRILRPLLRLGTGPCLWRNSSRNRVTSRCKFWVISTGTWYTCMSETAPSSGGTRRDRLTADSVNLARQVGYENAGTVEFLVDKHGKHYFIEVNSRLQVEHTVTEEITE</sequence>
<proteinExistence type="predicted"/>
<evidence type="ECO:0000256" key="1">
    <source>
        <dbReference type="ARBA" id="ARBA00022598"/>
    </source>
</evidence>
<dbReference type="Proteomes" id="UP001152803">
    <property type="component" value="Unassembled WGS sequence"/>
</dbReference>
<keyword evidence="1" id="KW-0436">Ligase</keyword>
<dbReference type="GO" id="GO:0005737">
    <property type="term" value="C:cytoplasm"/>
    <property type="evidence" value="ECO:0007669"/>
    <property type="project" value="TreeGrafter"/>
</dbReference>
<dbReference type="GO" id="GO:0006094">
    <property type="term" value="P:gluconeogenesis"/>
    <property type="evidence" value="ECO:0007669"/>
    <property type="project" value="TreeGrafter"/>
</dbReference>